<feature type="transmembrane region" description="Helical" evidence="1">
    <location>
        <begin position="12"/>
        <end position="32"/>
    </location>
</feature>
<evidence type="ECO:0000313" key="3">
    <source>
        <dbReference type="EMBL" id="VFJ87645.1"/>
    </source>
</evidence>
<reference evidence="2" key="1">
    <citation type="submission" date="2019-02" db="EMBL/GenBank/DDBJ databases">
        <authorList>
            <person name="Gruber-Vodicka R. H."/>
            <person name="Seah K. B. B."/>
        </authorList>
    </citation>
    <scope>NUCLEOTIDE SEQUENCE</scope>
    <source>
        <strain evidence="3">BECK_M6</strain>
        <strain evidence="2">BECK_M7</strain>
    </source>
</reference>
<accession>A0A450U6Q5</accession>
<sequence length="234" mass="24963">MSHYIGRGFTLIEMAVVIAIISLLLGGLLIPLGAQIESRRIRDTERQLGIIKGALIGFAITSLNGRLPCPDIDGDGVEDRAISQSATSCTQLEGELPWVTLGLARTDAWGRPFRYAPDAAYADPAGISSSPDTRSGLIVQDRTGSFLTDTTTSPSGLRFNGPAAILFSCGRDGIPNQKNDNDNALNTNANCMNSGVSDGVYTADIPREGVFDDIVIWLSRNTLLNRLVAAGVWP</sequence>
<gene>
    <name evidence="3" type="ORF">BECKLFY1418A_GA0070994_10029</name>
    <name evidence="2" type="ORF">BECKLFY1418B_GA0070995_100631</name>
</gene>
<dbReference type="PROSITE" id="PS00409">
    <property type="entry name" value="PROKAR_NTER_METHYL"/>
    <property type="match status" value="1"/>
</dbReference>
<dbReference type="EMBL" id="CAADFF010000006">
    <property type="protein sequence ID" value="VFJ87368.1"/>
    <property type="molecule type" value="Genomic_DNA"/>
</dbReference>
<dbReference type="Pfam" id="PF07963">
    <property type="entry name" value="N_methyl"/>
    <property type="match status" value="1"/>
</dbReference>
<organism evidence="2">
    <name type="scientific">Candidatus Kentrum sp. LFY</name>
    <dbReference type="NCBI Taxonomy" id="2126342"/>
    <lineage>
        <taxon>Bacteria</taxon>
        <taxon>Pseudomonadati</taxon>
        <taxon>Pseudomonadota</taxon>
        <taxon>Gammaproteobacteria</taxon>
        <taxon>Candidatus Kentrum</taxon>
    </lineage>
</organism>
<evidence type="ECO:0000313" key="2">
    <source>
        <dbReference type="EMBL" id="VFJ87368.1"/>
    </source>
</evidence>
<name>A0A450U6Q5_9GAMM</name>
<keyword evidence="1" id="KW-0472">Membrane</keyword>
<dbReference type="SUPFAM" id="SSF54523">
    <property type="entry name" value="Pili subunits"/>
    <property type="match status" value="1"/>
</dbReference>
<keyword evidence="1" id="KW-1133">Transmembrane helix</keyword>
<dbReference type="AlphaFoldDB" id="A0A450U6Q5"/>
<dbReference type="EMBL" id="CAADFH010000002">
    <property type="protein sequence ID" value="VFJ87645.1"/>
    <property type="molecule type" value="Genomic_DNA"/>
</dbReference>
<protein>
    <submittedName>
        <fullName evidence="2">Prepilin-type N-terminal cleavage/methylation domain-containing protein</fullName>
    </submittedName>
</protein>
<evidence type="ECO:0000256" key="1">
    <source>
        <dbReference type="SAM" id="Phobius"/>
    </source>
</evidence>
<keyword evidence="1" id="KW-0812">Transmembrane</keyword>
<dbReference type="NCBIfam" id="TIGR02532">
    <property type="entry name" value="IV_pilin_GFxxxE"/>
    <property type="match status" value="1"/>
</dbReference>
<dbReference type="InterPro" id="IPR012902">
    <property type="entry name" value="N_methyl_site"/>
</dbReference>
<dbReference type="InterPro" id="IPR045584">
    <property type="entry name" value="Pilin-like"/>
</dbReference>
<proteinExistence type="predicted"/>